<name>A0AAE4BL60_9DEIO</name>
<feature type="domain" description="DUF6915" evidence="1">
    <location>
        <begin position="127"/>
        <end position="220"/>
    </location>
</feature>
<accession>A0AAE4BL60</accession>
<dbReference type="AlphaFoldDB" id="A0AAE4BL60"/>
<evidence type="ECO:0000313" key="3">
    <source>
        <dbReference type="Proteomes" id="UP001185331"/>
    </source>
</evidence>
<evidence type="ECO:0000259" key="1">
    <source>
        <dbReference type="Pfam" id="PF21866"/>
    </source>
</evidence>
<gene>
    <name evidence="2" type="ORF">J2Y00_002180</name>
</gene>
<evidence type="ECO:0000313" key="2">
    <source>
        <dbReference type="EMBL" id="MDR6218583.1"/>
    </source>
</evidence>
<comment type="caution">
    <text evidence="2">The sequence shown here is derived from an EMBL/GenBank/DDBJ whole genome shotgun (WGS) entry which is preliminary data.</text>
</comment>
<feature type="domain" description="DUF6915" evidence="1">
    <location>
        <begin position="2"/>
        <end position="94"/>
    </location>
</feature>
<proteinExistence type="predicted"/>
<dbReference type="Pfam" id="PF21866">
    <property type="entry name" value="DUF6915"/>
    <property type="match status" value="2"/>
</dbReference>
<organism evidence="2 3">
    <name type="scientific">Deinococcus soli</name>
    <name type="common">ex Cha et al. 2016</name>
    <dbReference type="NCBI Taxonomy" id="1309411"/>
    <lineage>
        <taxon>Bacteria</taxon>
        <taxon>Thermotogati</taxon>
        <taxon>Deinococcota</taxon>
        <taxon>Deinococci</taxon>
        <taxon>Deinococcales</taxon>
        <taxon>Deinococcaceae</taxon>
        <taxon>Deinococcus</taxon>
    </lineage>
</organism>
<protein>
    <recommendedName>
        <fullName evidence="1">DUF6915 domain-containing protein</fullName>
    </recommendedName>
</protein>
<reference evidence="2" key="1">
    <citation type="submission" date="2023-07" db="EMBL/GenBank/DDBJ databases">
        <title>Sorghum-associated microbial communities from plants grown in Nebraska, USA.</title>
        <authorList>
            <person name="Schachtman D."/>
        </authorList>
    </citation>
    <scope>NUCLEOTIDE SEQUENCE</scope>
    <source>
        <strain evidence="2">BE330</strain>
    </source>
</reference>
<dbReference type="RefSeq" id="WP_309852931.1">
    <property type="nucleotide sequence ID" value="NZ_JAVDQJ010000004.1"/>
</dbReference>
<dbReference type="EMBL" id="JAVDQK010000005">
    <property type="protein sequence ID" value="MDR6218583.1"/>
    <property type="molecule type" value="Genomic_DNA"/>
</dbReference>
<dbReference type="Proteomes" id="UP001185331">
    <property type="component" value="Unassembled WGS sequence"/>
</dbReference>
<dbReference type="InterPro" id="IPR054061">
    <property type="entry name" value="DUF6915"/>
</dbReference>
<sequence>MSHPYHHAVSRARTWGGDPAEYVAIESWFDQSKAFTADARHRLLLHHSYGVFLAERRFGVTIVNSAGRTVPVRLIGEAHCKEDFNRHVPSLTECFEAGLTGEKATPALTALKGAYLRAFDAGLSVGAHCDASARAFGGPAGAYEALHAFFDEPRSHLACPASLLALHHTFGVHLAVQLFGHSLPGGASTRRVAEARLRLDLGLVPAVDTALKLVPAQAWMNTRALPLSRTGAA</sequence>